<dbReference type="GO" id="GO:0003938">
    <property type="term" value="F:IMP dehydrogenase activity"/>
    <property type="evidence" value="ECO:0007669"/>
    <property type="project" value="InterPro"/>
</dbReference>
<evidence type="ECO:0000256" key="1">
    <source>
        <dbReference type="ARBA" id="ARBA00005502"/>
    </source>
</evidence>
<dbReference type="PANTHER" id="PTHR11911:SF85">
    <property type="entry name" value="INOSINE-5'-MONOPHOSPHATE DEHYDROGENASE"/>
    <property type="match status" value="1"/>
</dbReference>
<protein>
    <submittedName>
        <fullName evidence="5">Uncharacterized oxidoreductase MSMEG_1603/MSMEI_1564</fullName>
        <ecNumber evidence="5">1.-.-.-</ecNumber>
    </submittedName>
</protein>
<gene>
    <name evidence="5" type="ORF">FRACA_210038</name>
</gene>
<dbReference type="InterPro" id="IPR005990">
    <property type="entry name" value="IMP_DH"/>
</dbReference>
<evidence type="ECO:0000259" key="4">
    <source>
        <dbReference type="Pfam" id="PF00478"/>
    </source>
</evidence>
<evidence type="ECO:0000256" key="2">
    <source>
        <dbReference type="ARBA" id="ARBA00023002"/>
    </source>
</evidence>
<proteinExistence type="inferred from homology"/>
<evidence type="ECO:0000313" key="6">
    <source>
        <dbReference type="Proteomes" id="UP000234331"/>
    </source>
</evidence>
<evidence type="ECO:0000256" key="3">
    <source>
        <dbReference type="ARBA" id="ARBA00023027"/>
    </source>
</evidence>
<dbReference type="PANTHER" id="PTHR11911">
    <property type="entry name" value="INOSINE-5-MONOPHOSPHATE DEHYDROGENASE RELATED"/>
    <property type="match status" value="1"/>
</dbReference>
<dbReference type="SUPFAM" id="SSF51412">
    <property type="entry name" value="Inosine monophosphate dehydrogenase (IMPDH)"/>
    <property type="match status" value="1"/>
</dbReference>
<dbReference type="InterPro" id="IPR001093">
    <property type="entry name" value="IMP_DH_GMPRt"/>
</dbReference>
<dbReference type="RefSeq" id="WP_101831719.1">
    <property type="nucleotide sequence ID" value="NZ_FZMO01000124.1"/>
</dbReference>
<dbReference type="Gene3D" id="3.20.20.70">
    <property type="entry name" value="Aldolase class I"/>
    <property type="match status" value="1"/>
</dbReference>
<accession>A0A2I2KQK5</accession>
<dbReference type="InterPro" id="IPR013785">
    <property type="entry name" value="Aldolase_TIM"/>
</dbReference>
<dbReference type="NCBIfam" id="TIGR01304">
    <property type="entry name" value="IMP_DH_rel_2"/>
    <property type="match status" value="1"/>
</dbReference>
<dbReference type="Proteomes" id="UP000234331">
    <property type="component" value="Unassembled WGS sequence"/>
</dbReference>
<dbReference type="AlphaFoldDB" id="A0A2I2KQK5"/>
<sequence length="376" mass="38726">MAEVEIGIGKSARVAYSLDAVGVVPSRRTRDPKDVSLAWEIDAYRFELPLVSVAADAVTSPATAIALGQLGGLGVLHVEGLWTRHEEPESLIAELTELGVHKGEAAATERLRALYEAPVDPDLIARRIGDLREAGVTVAAALRPQKVRALSQHVLAAGVDLLVIHGTAVSAEHQSRGTEPLNLKRFIGELDIPVLVGGCASFSTALHLMRTGAAGVIVGVGSGLGDRTREVLGVGVPLATAIADAAGARMRYLDESGGRYVHVVAHGDLRTGGDVAKAIACGADAVMVDAAFAAASDAPGQGGMWPMDVLHSDLPRGRWAPVTPTGTLAQIVTGPGAATGTGLLNLAGGLRTAMATTGYATLKEFQKAEVMVDAAS</sequence>
<dbReference type="EC" id="1.-.-.-" evidence="5"/>
<dbReference type="Pfam" id="PF00478">
    <property type="entry name" value="IMPDH"/>
    <property type="match status" value="1"/>
</dbReference>
<keyword evidence="6" id="KW-1185">Reference proteome</keyword>
<organism evidence="5 6">
    <name type="scientific">Frankia canadensis</name>
    <dbReference type="NCBI Taxonomy" id="1836972"/>
    <lineage>
        <taxon>Bacteria</taxon>
        <taxon>Bacillati</taxon>
        <taxon>Actinomycetota</taxon>
        <taxon>Actinomycetes</taxon>
        <taxon>Frankiales</taxon>
        <taxon>Frankiaceae</taxon>
        <taxon>Frankia</taxon>
    </lineage>
</organism>
<keyword evidence="2 5" id="KW-0560">Oxidoreductase</keyword>
<reference evidence="5 6" key="1">
    <citation type="submission" date="2017-06" db="EMBL/GenBank/DDBJ databases">
        <authorList>
            <person name="Kim H.J."/>
            <person name="Triplett B.A."/>
        </authorList>
    </citation>
    <scope>NUCLEOTIDE SEQUENCE [LARGE SCALE GENOMIC DNA]</scope>
    <source>
        <strain evidence="5">FRACA_ARgP5</strain>
    </source>
</reference>
<dbReference type="InterPro" id="IPR005992">
    <property type="entry name" value="IMP_DH-rel2"/>
</dbReference>
<dbReference type="OrthoDB" id="9805398at2"/>
<name>A0A2I2KQK5_9ACTN</name>
<comment type="similarity">
    <text evidence="1">Belongs to the IMPDH/GMPR family.</text>
</comment>
<evidence type="ECO:0000313" key="5">
    <source>
        <dbReference type="EMBL" id="SNQ47953.1"/>
    </source>
</evidence>
<keyword evidence="3" id="KW-0520">NAD</keyword>
<feature type="domain" description="IMP dehydrogenase/GMP reductase" evidence="4">
    <location>
        <begin position="16"/>
        <end position="301"/>
    </location>
</feature>
<dbReference type="GO" id="GO:0006183">
    <property type="term" value="P:GTP biosynthetic process"/>
    <property type="evidence" value="ECO:0007669"/>
    <property type="project" value="TreeGrafter"/>
</dbReference>
<dbReference type="EMBL" id="FZMO01000124">
    <property type="protein sequence ID" value="SNQ47953.1"/>
    <property type="molecule type" value="Genomic_DNA"/>
</dbReference>
<dbReference type="SMART" id="SM01240">
    <property type="entry name" value="IMPDH"/>
    <property type="match status" value="1"/>
</dbReference>